<dbReference type="Gene3D" id="3.40.50.300">
    <property type="entry name" value="P-loop containing nucleotide triphosphate hydrolases"/>
    <property type="match status" value="1"/>
</dbReference>
<protein>
    <recommendedName>
        <fullName evidence="3">DEAD/DEAH-box helicase domain-containing protein</fullName>
    </recommendedName>
</protein>
<feature type="domain" description="DEAD/DEAH-box helicase" evidence="3">
    <location>
        <begin position="82"/>
        <end position="120"/>
    </location>
</feature>
<sequence>MTVWSLRKFQIWIGLTPFNKNFYLELPSTASMSESEVEYRRRWEITLDGPDVPKPVESFQDVGFPGGHAMQKIERAGFSVPTPVQAQGWPMALKGRNLIGIAETGSGKTLAYLLPAIVHHTMDNHITKFPRGENDSVPSSNQILFKDHHLR</sequence>
<dbReference type="Proteomes" id="UP001630127">
    <property type="component" value="Unassembled WGS sequence"/>
</dbReference>
<keyword evidence="5" id="KW-1185">Reference proteome</keyword>
<evidence type="ECO:0000259" key="3">
    <source>
        <dbReference type="Pfam" id="PF00270"/>
    </source>
</evidence>
<dbReference type="GO" id="GO:0003723">
    <property type="term" value="F:RNA binding"/>
    <property type="evidence" value="ECO:0007669"/>
    <property type="project" value="UniProtKB-KW"/>
</dbReference>
<organism evidence="4 5">
    <name type="scientific">Cinchona calisaya</name>
    <dbReference type="NCBI Taxonomy" id="153742"/>
    <lineage>
        <taxon>Eukaryota</taxon>
        <taxon>Viridiplantae</taxon>
        <taxon>Streptophyta</taxon>
        <taxon>Embryophyta</taxon>
        <taxon>Tracheophyta</taxon>
        <taxon>Spermatophyta</taxon>
        <taxon>Magnoliopsida</taxon>
        <taxon>eudicotyledons</taxon>
        <taxon>Gunneridae</taxon>
        <taxon>Pentapetalae</taxon>
        <taxon>asterids</taxon>
        <taxon>lamiids</taxon>
        <taxon>Gentianales</taxon>
        <taxon>Rubiaceae</taxon>
        <taxon>Cinchonoideae</taxon>
        <taxon>Cinchoneae</taxon>
        <taxon>Cinchona</taxon>
    </lineage>
</organism>
<feature type="region of interest" description="Disordered" evidence="2">
    <location>
        <begin position="129"/>
        <end position="151"/>
    </location>
</feature>
<dbReference type="InterPro" id="IPR027417">
    <property type="entry name" value="P-loop_NTPase"/>
</dbReference>
<evidence type="ECO:0000313" key="4">
    <source>
        <dbReference type="EMBL" id="KAL3511692.1"/>
    </source>
</evidence>
<dbReference type="Pfam" id="PF00270">
    <property type="entry name" value="DEAD"/>
    <property type="match status" value="1"/>
</dbReference>
<evidence type="ECO:0000313" key="5">
    <source>
        <dbReference type="Proteomes" id="UP001630127"/>
    </source>
</evidence>
<comment type="caution">
    <text evidence="4">The sequence shown here is derived from an EMBL/GenBank/DDBJ whole genome shotgun (WGS) entry which is preliminary data.</text>
</comment>
<dbReference type="InterPro" id="IPR011545">
    <property type="entry name" value="DEAD/DEAH_box_helicase_dom"/>
</dbReference>
<accession>A0ABD2YWK5</accession>
<dbReference type="AlphaFoldDB" id="A0ABD2YWK5"/>
<evidence type="ECO:0000256" key="1">
    <source>
        <dbReference type="ARBA" id="ARBA00022884"/>
    </source>
</evidence>
<evidence type="ECO:0000256" key="2">
    <source>
        <dbReference type="SAM" id="MobiDB-lite"/>
    </source>
</evidence>
<dbReference type="PANTHER" id="PTHR47958">
    <property type="entry name" value="ATP-DEPENDENT RNA HELICASE DBP3"/>
    <property type="match status" value="1"/>
</dbReference>
<keyword evidence="1" id="KW-0694">RNA-binding</keyword>
<name>A0ABD2YWK5_9GENT</name>
<dbReference type="SUPFAM" id="SSF52540">
    <property type="entry name" value="P-loop containing nucleoside triphosphate hydrolases"/>
    <property type="match status" value="1"/>
</dbReference>
<proteinExistence type="predicted"/>
<dbReference type="EMBL" id="JBJUIK010000011">
    <property type="protein sequence ID" value="KAL3511692.1"/>
    <property type="molecule type" value="Genomic_DNA"/>
</dbReference>
<gene>
    <name evidence="4" type="ORF">ACH5RR_024409</name>
</gene>
<reference evidence="4 5" key="1">
    <citation type="submission" date="2024-11" db="EMBL/GenBank/DDBJ databases">
        <title>A near-complete genome assembly of Cinchona calisaya.</title>
        <authorList>
            <person name="Lian D.C."/>
            <person name="Zhao X.W."/>
            <person name="Wei L."/>
        </authorList>
    </citation>
    <scope>NUCLEOTIDE SEQUENCE [LARGE SCALE GENOMIC DNA]</scope>
    <source>
        <tissue evidence="4">Nenye</tissue>
    </source>
</reference>